<dbReference type="InParanoid" id="B9S4W9"/>
<name>B9S4W9_RICCO</name>
<reference evidence="2" key="1">
    <citation type="journal article" date="2010" name="Nat. Biotechnol.">
        <title>Draft genome sequence of the oilseed species Ricinus communis.</title>
        <authorList>
            <person name="Chan A.P."/>
            <person name="Crabtree J."/>
            <person name="Zhao Q."/>
            <person name="Lorenzi H."/>
            <person name="Orvis J."/>
            <person name="Puiu D."/>
            <person name="Melake-Berhan A."/>
            <person name="Jones K.M."/>
            <person name="Redman J."/>
            <person name="Chen G."/>
            <person name="Cahoon E.B."/>
            <person name="Gedil M."/>
            <person name="Stanke M."/>
            <person name="Haas B.J."/>
            <person name="Wortman J.R."/>
            <person name="Fraser-Liggett C.M."/>
            <person name="Ravel J."/>
            <person name="Rabinowicz P.D."/>
        </authorList>
    </citation>
    <scope>NUCLEOTIDE SEQUENCE [LARGE SCALE GENOMIC DNA]</scope>
    <source>
        <strain evidence="2">cv. Hale</strain>
    </source>
</reference>
<gene>
    <name evidence="1" type="ORF">RCOM_1391300</name>
</gene>
<evidence type="ECO:0000313" key="1">
    <source>
        <dbReference type="EMBL" id="EEF41322.1"/>
    </source>
</evidence>
<protein>
    <submittedName>
        <fullName evidence="1">Uncharacterized protein</fullName>
    </submittedName>
</protein>
<keyword evidence="2" id="KW-1185">Reference proteome</keyword>
<dbReference type="Proteomes" id="UP000008311">
    <property type="component" value="Unassembled WGS sequence"/>
</dbReference>
<evidence type="ECO:0000313" key="2">
    <source>
        <dbReference type="Proteomes" id="UP000008311"/>
    </source>
</evidence>
<organism evidence="1 2">
    <name type="scientific">Ricinus communis</name>
    <name type="common">Castor bean</name>
    <dbReference type="NCBI Taxonomy" id="3988"/>
    <lineage>
        <taxon>Eukaryota</taxon>
        <taxon>Viridiplantae</taxon>
        <taxon>Streptophyta</taxon>
        <taxon>Embryophyta</taxon>
        <taxon>Tracheophyta</taxon>
        <taxon>Spermatophyta</taxon>
        <taxon>Magnoliopsida</taxon>
        <taxon>eudicotyledons</taxon>
        <taxon>Gunneridae</taxon>
        <taxon>Pentapetalae</taxon>
        <taxon>rosids</taxon>
        <taxon>fabids</taxon>
        <taxon>Malpighiales</taxon>
        <taxon>Euphorbiaceae</taxon>
        <taxon>Acalyphoideae</taxon>
        <taxon>Acalypheae</taxon>
        <taxon>Ricinus</taxon>
    </lineage>
</organism>
<accession>B9S4W9</accession>
<dbReference type="AlphaFoldDB" id="B9S4W9"/>
<dbReference type="EMBL" id="EQ973867">
    <property type="protein sequence ID" value="EEF41322.1"/>
    <property type="molecule type" value="Genomic_DNA"/>
</dbReference>
<proteinExistence type="predicted"/>
<sequence>MKIPISKELVKVKRDRKMVEDCYTTALEGTKTVHVEESSISIWESMRKLDWWVSWKR</sequence>